<dbReference type="InterPro" id="IPR025295">
    <property type="entry name" value="eCIS_core_dom"/>
</dbReference>
<feature type="domain" description="eCIS core" evidence="2">
    <location>
        <begin position="117"/>
        <end position="192"/>
    </location>
</feature>
<sequence>MNATLQSPVVESTVPVPEAVMPAAPAPAGVSRIQCKLAIGAADDPMEHEAETMADRVMRMPGPVAVQRKCAHCEEEEQVQRKPLAAFIQRMEKGTAGVTGDTVSGRIDATRGSGNSMDMPTMSFMESRFGADFSGIRVHTGADAVQLSGELNAQAFTVGNDIYFNEGKYNPGSAAGRHLLAHELTHTIQQGGSGINRKMIQRFEASERPNISNLAGIMAEARSFADNALSVEGFVEQAGGSSMVTVLGTADSVMESGMHNRYLVTCRCGMIDMRHFYQLMYIASKFTNRRATAMGRDHELEAEATSRFAAEDTTSNALGAFFGANSFDLFYTSTDTLMQRLNTFLSRCSPVDFSALPAPEQNNIVNFYAQRDGAGVPANQSEVATPAVLSISACNGRHRSFPFTVDPDEQRTITGEAYTHGTTGLDNDDDIRDFVRMQRPEIIQSIDTAEKVRLVGILLSYWVTDADLDAVQAIVQNAGTAQVEAIRASVNPTSLTSVSQRTRLRLLLNM</sequence>
<dbReference type="EMBL" id="PYGD01000002">
    <property type="protein sequence ID" value="PSK93424.1"/>
    <property type="molecule type" value="Genomic_DNA"/>
</dbReference>
<gene>
    <name evidence="3" type="ORF">B0I18_102394</name>
</gene>
<dbReference type="Proteomes" id="UP000240572">
    <property type="component" value="Unassembled WGS sequence"/>
</dbReference>
<keyword evidence="4" id="KW-1185">Reference proteome</keyword>
<proteinExistence type="predicted"/>
<dbReference type="AlphaFoldDB" id="A0A2P8D876"/>
<evidence type="ECO:0000313" key="3">
    <source>
        <dbReference type="EMBL" id="PSK93424.1"/>
    </source>
</evidence>
<comment type="caution">
    <text evidence="3">The sequence shown here is derived from an EMBL/GenBank/DDBJ whole genome shotgun (WGS) entry which is preliminary data.</text>
</comment>
<dbReference type="Pfam" id="PF13699">
    <property type="entry name" value="eCIS_core"/>
    <property type="match status" value="1"/>
</dbReference>
<name>A0A2P8D876_9BACT</name>
<reference evidence="3 4" key="1">
    <citation type="submission" date="2018-03" db="EMBL/GenBank/DDBJ databases">
        <title>Genomic Encyclopedia of Type Strains, Phase III (KMG-III): the genomes of soil and plant-associated and newly described type strains.</title>
        <authorList>
            <person name="Whitman W."/>
        </authorList>
    </citation>
    <scope>NUCLEOTIDE SEQUENCE [LARGE SCALE GENOMIC DNA]</scope>
    <source>
        <strain evidence="3 4">CGMCC 1.12700</strain>
    </source>
</reference>
<dbReference type="OrthoDB" id="4317910at2"/>
<protein>
    <submittedName>
        <fullName evidence="3">Uncharacterized protein DUF4157</fullName>
    </submittedName>
</protein>
<evidence type="ECO:0000313" key="4">
    <source>
        <dbReference type="Proteomes" id="UP000240572"/>
    </source>
</evidence>
<dbReference type="RefSeq" id="WP_106522428.1">
    <property type="nucleotide sequence ID" value="NZ_PYGD01000002.1"/>
</dbReference>
<organism evidence="3 4">
    <name type="scientific">Taibaiella chishuiensis</name>
    <dbReference type="NCBI Taxonomy" id="1434707"/>
    <lineage>
        <taxon>Bacteria</taxon>
        <taxon>Pseudomonadati</taxon>
        <taxon>Bacteroidota</taxon>
        <taxon>Chitinophagia</taxon>
        <taxon>Chitinophagales</taxon>
        <taxon>Chitinophagaceae</taxon>
        <taxon>Taibaiella</taxon>
    </lineage>
</organism>
<evidence type="ECO:0000259" key="2">
    <source>
        <dbReference type="Pfam" id="PF13699"/>
    </source>
</evidence>
<evidence type="ECO:0000256" key="1">
    <source>
        <dbReference type="SAM" id="MobiDB-lite"/>
    </source>
</evidence>
<accession>A0A2P8D876</accession>
<feature type="region of interest" description="Disordered" evidence="1">
    <location>
        <begin position="97"/>
        <end position="120"/>
    </location>
</feature>